<name>A0A2S6GEZ5_9PSEU</name>
<reference evidence="2 3" key="1">
    <citation type="submission" date="2018-02" db="EMBL/GenBank/DDBJ databases">
        <title>Genomic Encyclopedia of Archaeal and Bacterial Type Strains, Phase II (KMG-II): from individual species to whole genera.</title>
        <authorList>
            <person name="Goeker M."/>
        </authorList>
    </citation>
    <scope>NUCLEOTIDE SEQUENCE [LARGE SCALE GENOMIC DNA]</scope>
    <source>
        <strain evidence="2 3">YU 961-1</strain>
    </source>
</reference>
<protein>
    <submittedName>
        <fullName evidence="2">Uncharacterized protein</fullName>
    </submittedName>
</protein>
<proteinExistence type="predicted"/>
<keyword evidence="3" id="KW-1185">Reference proteome</keyword>
<evidence type="ECO:0000313" key="2">
    <source>
        <dbReference type="EMBL" id="PPK63807.1"/>
    </source>
</evidence>
<keyword evidence="1" id="KW-0812">Transmembrane</keyword>
<evidence type="ECO:0000256" key="1">
    <source>
        <dbReference type="SAM" id="Phobius"/>
    </source>
</evidence>
<dbReference type="Proteomes" id="UP000239203">
    <property type="component" value="Unassembled WGS sequence"/>
</dbReference>
<keyword evidence="1" id="KW-0472">Membrane</keyword>
<evidence type="ECO:0000313" key="3">
    <source>
        <dbReference type="Proteomes" id="UP000239203"/>
    </source>
</evidence>
<organism evidence="2 3">
    <name type="scientific">Actinokineospora auranticolor</name>
    <dbReference type="NCBI Taxonomy" id="155976"/>
    <lineage>
        <taxon>Bacteria</taxon>
        <taxon>Bacillati</taxon>
        <taxon>Actinomycetota</taxon>
        <taxon>Actinomycetes</taxon>
        <taxon>Pseudonocardiales</taxon>
        <taxon>Pseudonocardiaceae</taxon>
        <taxon>Actinokineospora</taxon>
    </lineage>
</organism>
<sequence length="117" mass="12808">MRVGLVAGADTDELWTWFERERDLRPHVRLDRPPVPGDGMGPEYVIAAAVPALAMIARSVCNYLAVRTANRGAKLILRVTSETGAVTEVEVERTTDEVRLARLLLAAAGERDAPAER</sequence>
<keyword evidence="1" id="KW-1133">Transmembrane helix</keyword>
<dbReference type="Pfam" id="PF19953">
    <property type="entry name" value="EACC1"/>
    <property type="match status" value="1"/>
</dbReference>
<dbReference type="EMBL" id="PTIX01000024">
    <property type="protein sequence ID" value="PPK63807.1"/>
    <property type="molecule type" value="Genomic_DNA"/>
</dbReference>
<dbReference type="AlphaFoldDB" id="A0A2S6GEZ5"/>
<accession>A0A2S6GEZ5</accession>
<dbReference type="InterPro" id="IPR045428">
    <property type="entry name" value="EACC1"/>
</dbReference>
<gene>
    <name evidence="2" type="ORF">CLV40_12451</name>
</gene>
<feature type="transmembrane region" description="Helical" evidence="1">
    <location>
        <begin position="44"/>
        <end position="66"/>
    </location>
</feature>
<comment type="caution">
    <text evidence="2">The sequence shown here is derived from an EMBL/GenBank/DDBJ whole genome shotgun (WGS) entry which is preliminary data.</text>
</comment>